<keyword evidence="1" id="KW-0732">Signal</keyword>
<evidence type="ECO:0008006" key="6">
    <source>
        <dbReference type="Google" id="ProtNLM"/>
    </source>
</evidence>
<dbReference type="EMBL" id="WITK01000004">
    <property type="protein sequence ID" value="MQW91595.1"/>
    <property type="molecule type" value="Genomic_DNA"/>
</dbReference>
<dbReference type="Proteomes" id="UP000327478">
    <property type="component" value="Chromosome"/>
</dbReference>
<proteinExistence type="predicted"/>
<keyword evidence="4" id="KW-1185">Reference proteome</keyword>
<dbReference type="EMBL" id="CP045650">
    <property type="protein sequence ID" value="QGA10950.1"/>
    <property type="molecule type" value="Genomic_DNA"/>
</dbReference>
<name>A0A5Q0P3H0_9GAMM</name>
<evidence type="ECO:0000313" key="5">
    <source>
        <dbReference type="Proteomes" id="UP000480556"/>
    </source>
</evidence>
<accession>A0A5Q0P3H0</accession>
<dbReference type="RefSeq" id="WP_153371344.1">
    <property type="nucleotide sequence ID" value="NZ_CP045650.1"/>
</dbReference>
<sequence>MTKLNSVIAILISIVVLVACAKKDNAQNAEVEASTAVVQDVSAEQQAAIDSIDQPILDDKNTDIPSEVSNAVADVATAEVNGSEAVAH</sequence>
<evidence type="ECO:0000256" key="1">
    <source>
        <dbReference type="SAM" id="SignalP"/>
    </source>
</evidence>
<evidence type="ECO:0000313" key="2">
    <source>
        <dbReference type="EMBL" id="MQW91595.1"/>
    </source>
</evidence>
<evidence type="ECO:0000313" key="4">
    <source>
        <dbReference type="Proteomes" id="UP000327478"/>
    </source>
</evidence>
<organism evidence="2 5">
    <name type="scientific">Acinetobacter wanghuae</name>
    <dbReference type="NCBI Taxonomy" id="2662362"/>
    <lineage>
        <taxon>Bacteria</taxon>
        <taxon>Pseudomonadati</taxon>
        <taxon>Pseudomonadota</taxon>
        <taxon>Gammaproteobacteria</taxon>
        <taxon>Moraxellales</taxon>
        <taxon>Moraxellaceae</taxon>
        <taxon>Acinetobacter</taxon>
    </lineage>
</organism>
<evidence type="ECO:0000313" key="3">
    <source>
        <dbReference type="EMBL" id="QGA10950.1"/>
    </source>
</evidence>
<dbReference type="PROSITE" id="PS51257">
    <property type="entry name" value="PROKAR_LIPOPROTEIN"/>
    <property type="match status" value="1"/>
</dbReference>
<gene>
    <name evidence="3" type="ORF">GFH30_05900</name>
    <name evidence="2" type="ORF">GHJ48_04155</name>
</gene>
<dbReference type="AlphaFoldDB" id="A0A5Q0P3H0"/>
<dbReference type="Proteomes" id="UP000480556">
    <property type="component" value="Unassembled WGS sequence"/>
</dbReference>
<reference evidence="4 5" key="1">
    <citation type="submission" date="2019-10" db="EMBL/GenBank/DDBJ databases">
        <authorList>
            <person name="Dong K."/>
        </authorList>
    </citation>
    <scope>NUCLEOTIDE SEQUENCE [LARGE SCALE GENOMIC DNA]</scope>
    <source>
        <strain evidence="3">Dk386</strain>
        <strain evidence="4">dk386</strain>
        <strain evidence="2">Dk771</strain>
        <strain evidence="5">dk771</strain>
    </source>
</reference>
<feature type="chain" id="PRO_5044623643" description="Lipoprotein" evidence="1">
    <location>
        <begin position="22"/>
        <end position="88"/>
    </location>
</feature>
<protein>
    <recommendedName>
        <fullName evidence="6">Lipoprotein</fullName>
    </recommendedName>
</protein>
<feature type="signal peptide" evidence="1">
    <location>
        <begin position="1"/>
        <end position="21"/>
    </location>
</feature>